<dbReference type="CDD" id="cd05830">
    <property type="entry name" value="Sortase_E"/>
    <property type="match status" value="1"/>
</dbReference>
<keyword evidence="3" id="KW-0472">Membrane</keyword>
<evidence type="ECO:0000313" key="4">
    <source>
        <dbReference type="EMBL" id="QKG23664.1"/>
    </source>
</evidence>
<evidence type="ECO:0000256" key="3">
    <source>
        <dbReference type="SAM" id="Phobius"/>
    </source>
</evidence>
<feature type="active site" description="Proton donor/acceptor" evidence="2">
    <location>
        <position position="114"/>
    </location>
</feature>
<dbReference type="NCBIfam" id="TIGR01076">
    <property type="entry name" value="sortase_fam"/>
    <property type="match status" value="1"/>
</dbReference>
<organism evidence="4 5">
    <name type="scientific">Actinomadura verrucosospora</name>
    <dbReference type="NCBI Taxonomy" id="46165"/>
    <lineage>
        <taxon>Bacteria</taxon>
        <taxon>Bacillati</taxon>
        <taxon>Actinomycetota</taxon>
        <taxon>Actinomycetes</taxon>
        <taxon>Streptosporangiales</taxon>
        <taxon>Thermomonosporaceae</taxon>
        <taxon>Actinomadura</taxon>
    </lineage>
</organism>
<dbReference type="Proteomes" id="UP000501240">
    <property type="component" value="Chromosome"/>
</dbReference>
<dbReference type="Gene3D" id="2.40.260.10">
    <property type="entry name" value="Sortase"/>
    <property type="match status" value="1"/>
</dbReference>
<dbReference type="InterPro" id="IPR042003">
    <property type="entry name" value="Sortase_E"/>
</dbReference>
<gene>
    <name evidence="4" type="ORF">ACTIVE_5307</name>
</gene>
<name>A0A7D4A254_ACTVE</name>
<evidence type="ECO:0000256" key="2">
    <source>
        <dbReference type="PIRSR" id="PIRSR605754-1"/>
    </source>
</evidence>
<dbReference type="GO" id="GO:0016787">
    <property type="term" value="F:hydrolase activity"/>
    <property type="evidence" value="ECO:0007669"/>
    <property type="project" value="UniProtKB-KW"/>
</dbReference>
<dbReference type="EMBL" id="CP053892">
    <property type="protein sequence ID" value="QKG23664.1"/>
    <property type="molecule type" value="Genomic_DNA"/>
</dbReference>
<keyword evidence="1" id="KW-0378">Hydrolase</keyword>
<dbReference type="Pfam" id="PF04203">
    <property type="entry name" value="Sortase"/>
    <property type="match status" value="1"/>
</dbReference>
<protein>
    <submittedName>
        <fullName evidence="4">Sortase (Surface protein transpeptidase)</fullName>
    </submittedName>
</protein>
<dbReference type="SUPFAM" id="SSF63817">
    <property type="entry name" value="Sortase"/>
    <property type="match status" value="1"/>
</dbReference>
<dbReference type="AlphaFoldDB" id="A0A7D4A254"/>
<reference evidence="4 5" key="1">
    <citation type="submission" date="2020-05" db="EMBL/GenBank/DDBJ databases">
        <title>Actinomadura verrucosospora NRRL-B18236 (PFL_A860) Genome sequencing and assembly.</title>
        <authorList>
            <person name="Samborskyy M."/>
        </authorList>
    </citation>
    <scope>NUCLEOTIDE SEQUENCE [LARGE SCALE GENOMIC DNA]</scope>
    <source>
        <strain evidence="4 5">NRRL:B18236</strain>
    </source>
</reference>
<keyword evidence="3" id="KW-1133">Transmembrane helix</keyword>
<sequence length="215" mass="23607">MRMVIRGLGELCITAGVIVMLFVTYELWGTGQYTSAQQDRLGKQLMRSWQAPKVTTEKVRLGNGLAMIRIPKFGKGYHYVIIEGVGIPDLRKGPGHYPGTALPGQVGNFVVSGHRTTYSAPFNKLGELDRGDEILIDTRDDQYVYKVTDRKIVKPTEVDVTDPVPFHPGRAPRERLITLTTCHPKYSAAKRMIIFGELASAVPRAAAGAPSAAGR</sequence>
<keyword evidence="5" id="KW-1185">Reference proteome</keyword>
<feature type="active site" description="Acyl-thioester intermediate" evidence="2">
    <location>
        <position position="182"/>
    </location>
</feature>
<feature type="transmembrane region" description="Helical" evidence="3">
    <location>
        <begin position="7"/>
        <end position="28"/>
    </location>
</feature>
<dbReference type="InterPro" id="IPR005754">
    <property type="entry name" value="Sortase"/>
</dbReference>
<dbReference type="NCBIfam" id="NF033747">
    <property type="entry name" value="class_E_sortase"/>
    <property type="match status" value="1"/>
</dbReference>
<dbReference type="InterPro" id="IPR053465">
    <property type="entry name" value="Sortase_Class_E"/>
</dbReference>
<evidence type="ECO:0000313" key="5">
    <source>
        <dbReference type="Proteomes" id="UP000501240"/>
    </source>
</evidence>
<accession>A0A7D4A254</accession>
<evidence type="ECO:0000256" key="1">
    <source>
        <dbReference type="ARBA" id="ARBA00022801"/>
    </source>
</evidence>
<dbReference type="InterPro" id="IPR023365">
    <property type="entry name" value="Sortase_dom-sf"/>
</dbReference>
<proteinExistence type="predicted"/>
<keyword evidence="3" id="KW-0812">Transmembrane</keyword>